<dbReference type="AlphaFoldDB" id="A0A9D9HM11"/>
<evidence type="ECO:0000256" key="8">
    <source>
        <dbReference type="HAMAP-Rule" id="MF_01595"/>
    </source>
</evidence>
<evidence type="ECO:0000256" key="1">
    <source>
        <dbReference type="ARBA" id="ARBA00007404"/>
    </source>
</evidence>
<dbReference type="GO" id="GO:0000175">
    <property type="term" value="F:3'-5'-RNA exonuclease activity"/>
    <property type="evidence" value="ECO:0007669"/>
    <property type="project" value="TreeGrafter"/>
</dbReference>
<keyword evidence="5 8" id="KW-0479">Metal-binding</keyword>
<name>A0A9D9HM11_9BACT</name>
<dbReference type="SUPFAM" id="SSF54791">
    <property type="entry name" value="Eukaryotic type KH-domain (KH-domain type I)"/>
    <property type="match status" value="1"/>
</dbReference>
<dbReference type="GO" id="GO:0003723">
    <property type="term" value="F:RNA binding"/>
    <property type="evidence" value="ECO:0007669"/>
    <property type="project" value="UniProtKB-UniRule"/>
</dbReference>
<dbReference type="InterPro" id="IPR001247">
    <property type="entry name" value="ExoRNase_PH_dom1"/>
</dbReference>
<dbReference type="SUPFAM" id="SSF54211">
    <property type="entry name" value="Ribosomal protein S5 domain 2-like"/>
    <property type="match status" value="2"/>
</dbReference>
<evidence type="ECO:0000256" key="4">
    <source>
        <dbReference type="ARBA" id="ARBA00022695"/>
    </source>
</evidence>
<dbReference type="GO" id="GO:0006402">
    <property type="term" value="P:mRNA catabolic process"/>
    <property type="evidence" value="ECO:0007669"/>
    <property type="project" value="UniProtKB-UniRule"/>
</dbReference>
<dbReference type="Proteomes" id="UP000823617">
    <property type="component" value="Unassembled WGS sequence"/>
</dbReference>
<dbReference type="SMART" id="SM00322">
    <property type="entry name" value="KH"/>
    <property type="match status" value="1"/>
</dbReference>
<dbReference type="Pfam" id="PF01138">
    <property type="entry name" value="RNase_PH"/>
    <property type="match status" value="2"/>
</dbReference>
<dbReference type="CDD" id="cd02393">
    <property type="entry name" value="KH-I_PNPase"/>
    <property type="match status" value="1"/>
</dbReference>
<keyword evidence="4 8" id="KW-0548">Nucleotidyltransferase</keyword>
<dbReference type="GO" id="GO:0006396">
    <property type="term" value="P:RNA processing"/>
    <property type="evidence" value="ECO:0007669"/>
    <property type="project" value="InterPro"/>
</dbReference>
<dbReference type="InterPro" id="IPR036612">
    <property type="entry name" value="KH_dom_type_1_sf"/>
</dbReference>
<dbReference type="EC" id="2.7.7.8" evidence="8"/>
<comment type="cofactor">
    <cofactor evidence="8">
        <name>Mg(2+)</name>
        <dbReference type="ChEBI" id="CHEBI:18420"/>
    </cofactor>
</comment>
<comment type="catalytic activity">
    <reaction evidence="8">
        <text>RNA(n+1) + phosphate = RNA(n) + a ribonucleoside 5'-diphosphate</text>
        <dbReference type="Rhea" id="RHEA:22096"/>
        <dbReference type="Rhea" id="RHEA-COMP:14527"/>
        <dbReference type="Rhea" id="RHEA-COMP:17342"/>
        <dbReference type="ChEBI" id="CHEBI:43474"/>
        <dbReference type="ChEBI" id="CHEBI:57930"/>
        <dbReference type="ChEBI" id="CHEBI:140395"/>
        <dbReference type="EC" id="2.7.7.8"/>
    </reaction>
</comment>
<dbReference type="InterPro" id="IPR036456">
    <property type="entry name" value="PNPase_PH_RNA-bd_sf"/>
</dbReference>
<dbReference type="PROSITE" id="PS50084">
    <property type="entry name" value="KH_TYPE_1"/>
    <property type="match status" value="1"/>
</dbReference>
<dbReference type="InterPro" id="IPR036345">
    <property type="entry name" value="ExoRNase_PH_dom2_sf"/>
</dbReference>
<dbReference type="Pfam" id="PF00013">
    <property type="entry name" value="KH_1"/>
    <property type="match status" value="1"/>
</dbReference>
<dbReference type="InterPro" id="IPR020568">
    <property type="entry name" value="Ribosomal_Su5_D2-typ_SF"/>
</dbReference>
<dbReference type="CDD" id="cd04472">
    <property type="entry name" value="S1_PNPase"/>
    <property type="match status" value="1"/>
</dbReference>
<keyword evidence="2 8" id="KW-0963">Cytoplasm</keyword>
<gene>
    <name evidence="8" type="primary">pnp</name>
    <name evidence="11" type="ORF">IAC08_08030</name>
</gene>
<reference evidence="11" key="1">
    <citation type="submission" date="2020-10" db="EMBL/GenBank/DDBJ databases">
        <authorList>
            <person name="Gilroy R."/>
        </authorList>
    </citation>
    <scope>NUCLEOTIDE SEQUENCE</scope>
    <source>
        <strain evidence="11">B1-3475</strain>
    </source>
</reference>
<dbReference type="PANTHER" id="PTHR11252:SF0">
    <property type="entry name" value="POLYRIBONUCLEOTIDE NUCLEOTIDYLTRANSFERASE 1, MITOCHONDRIAL"/>
    <property type="match status" value="1"/>
</dbReference>
<protein>
    <recommendedName>
        <fullName evidence="8">Polyribonucleotide nucleotidyltransferase</fullName>
        <ecNumber evidence="8">2.7.7.8</ecNumber>
    </recommendedName>
    <alternativeName>
        <fullName evidence="8">Polynucleotide phosphorylase</fullName>
        <shortName evidence="8">PNPase</shortName>
    </alternativeName>
</protein>
<feature type="binding site" evidence="8">
    <location>
        <position position="492"/>
    </location>
    <ligand>
        <name>Mg(2+)</name>
        <dbReference type="ChEBI" id="CHEBI:18420"/>
    </ligand>
</feature>
<feature type="compositionally biased region" description="Basic and acidic residues" evidence="9">
    <location>
        <begin position="705"/>
        <end position="767"/>
    </location>
</feature>
<feature type="compositionally biased region" description="Polar residues" evidence="9">
    <location>
        <begin position="768"/>
        <end position="784"/>
    </location>
</feature>
<evidence type="ECO:0000259" key="10">
    <source>
        <dbReference type="PROSITE" id="PS50126"/>
    </source>
</evidence>
<dbReference type="GO" id="GO:0005829">
    <property type="term" value="C:cytosol"/>
    <property type="evidence" value="ECO:0007669"/>
    <property type="project" value="TreeGrafter"/>
</dbReference>
<organism evidence="11 12">
    <name type="scientific">Candidatus Cryptobacteroides intestinigallinarum</name>
    <dbReference type="NCBI Taxonomy" id="2840767"/>
    <lineage>
        <taxon>Bacteria</taxon>
        <taxon>Pseudomonadati</taxon>
        <taxon>Bacteroidota</taxon>
        <taxon>Bacteroidia</taxon>
        <taxon>Bacteroidales</taxon>
        <taxon>Candidatus Cryptobacteroides</taxon>
    </lineage>
</organism>
<dbReference type="SUPFAM" id="SSF50249">
    <property type="entry name" value="Nucleic acid-binding proteins"/>
    <property type="match status" value="1"/>
</dbReference>
<evidence type="ECO:0000256" key="6">
    <source>
        <dbReference type="ARBA" id="ARBA00022842"/>
    </source>
</evidence>
<dbReference type="NCBIfam" id="TIGR03591">
    <property type="entry name" value="polynuc_phos"/>
    <property type="match status" value="1"/>
</dbReference>
<dbReference type="GO" id="GO:0000287">
    <property type="term" value="F:magnesium ion binding"/>
    <property type="evidence" value="ECO:0007669"/>
    <property type="project" value="UniProtKB-UniRule"/>
</dbReference>
<sequence length="799" mass="88268">MNIINKKIELSDGRTIEIETGKLAKQADGSVVVKMGGTMLLACVTCAKDAKEDVDFMPLQVDYKEKFAAAGRFPGGFMKREGKASDAEILTARLVDRALRPLFPEDFHAEVYVTINLISAEKDIQPDALAGLAASSALAVSDIPFGGPISEVRVARIGGQLKINPGFSEMADADIDLMVAATYDNIMMVEGEMKEVSEAEMLEAIKFAHAEIKKHCKVQMELMEEAGKTVKRTYCHEENDEDLRKAVEAFCYDRCYAIAKSGSGKHERSDAFDALKEDFYQTLTEEDREAKKMMVERYYHAVEKTAMRNMILDEGIRLDGRTTTQIRPIWCEVGYLPCAHGSAIFTRGETQSLSTVTLGTKLDMKELDEVLVQGTEQFVLHYNFPPFSTGEAKAQRGIGRREIGHGNLAWRALKPMVPLAPENPYAVRVVSDILESNGSSSMATVCAGCLALMDAGVKIKKPVAGIAMGLITDEKNPNGRYAILSDILGDEDHLGDMDFKVTGTKDGITATQMDIKVDGLSYDVLEKALEQARQGRMHIMGEMMKCISEPREDYKPFVPRIVQIRIPGEFIGAVIGKGGEVIQKIQKETGTTVTITEENTNGVSEGVVDIFGENKESMDKALNCIKSICAVPEVGQVYHGKVVSVLEFGAFVEILPGKEGLLHISEIDWGKTDKVEDVLNVGDEVDVKLLEIDPKTGKMRLSRKALLEKPEGYVEPERRPRPQGDRGPRRDNRGNGRRDDRRGQEDRRQGRGPRRDNGSHRQQRNEDSQNAPQSDNNAPQSGNSDAGFDAPNYNDPDMF</sequence>
<comment type="similarity">
    <text evidence="1 8">Belongs to the polyribonucleotide nucleotidyltransferase family.</text>
</comment>
<accession>A0A9D9HM11</accession>
<dbReference type="FunFam" id="3.30.1370.10:FF:000001">
    <property type="entry name" value="Polyribonucleotide nucleotidyltransferase"/>
    <property type="match status" value="1"/>
</dbReference>
<evidence type="ECO:0000256" key="7">
    <source>
        <dbReference type="ARBA" id="ARBA00022884"/>
    </source>
</evidence>
<dbReference type="InterPro" id="IPR012162">
    <property type="entry name" value="PNPase"/>
</dbReference>
<dbReference type="SUPFAM" id="SSF46915">
    <property type="entry name" value="Polynucleotide phosphorylase/guanosine pentaphosphate synthase (PNPase/GPSI), domain 3"/>
    <property type="match status" value="1"/>
</dbReference>
<dbReference type="InterPro" id="IPR004087">
    <property type="entry name" value="KH_dom"/>
</dbReference>
<evidence type="ECO:0000256" key="3">
    <source>
        <dbReference type="ARBA" id="ARBA00022679"/>
    </source>
</evidence>
<dbReference type="FunFam" id="2.40.50.140:FF:000189">
    <property type="entry name" value="Polyribonucleotide nucleotidyltransferase, putative"/>
    <property type="match status" value="1"/>
</dbReference>
<dbReference type="GO" id="GO:0004654">
    <property type="term" value="F:polyribonucleotide nucleotidyltransferase activity"/>
    <property type="evidence" value="ECO:0007669"/>
    <property type="project" value="UniProtKB-UniRule"/>
</dbReference>
<proteinExistence type="inferred from homology"/>
<evidence type="ECO:0000256" key="2">
    <source>
        <dbReference type="ARBA" id="ARBA00022490"/>
    </source>
</evidence>
<dbReference type="Pfam" id="PF03725">
    <property type="entry name" value="RNase_PH_C"/>
    <property type="match status" value="2"/>
</dbReference>
<dbReference type="EMBL" id="JADIMK010000082">
    <property type="protein sequence ID" value="MBO8456329.1"/>
    <property type="molecule type" value="Genomic_DNA"/>
</dbReference>
<dbReference type="FunFam" id="3.30.230.70:FF:000002">
    <property type="entry name" value="Polyribonucleotide nucleotidyltransferase"/>
    <property type="match status" value="1"/>
</dbReference>
<evidence type="ECO:0000256" key="9">
    <source>
        <dbReference type="SAM" id="MobiDB-lite"/>
    </source>
</evidence>
<reference evidence="11" key="2">
    <citation type="journal article" date="2021" name="PeerJ">
        <title>Extensive microbial diversity within the chicken gut microbiome revealed by metagenomics and culture.</title>
        <authorList>
            <person name="Gilroy R."/>
            <person name="Ravi A."/>
            <person name="Getino M."/>
            <person name="Pursley I."/>
            <person name="Horton D.L."/>
            <person name="Alikhan N.F."/>
            <person name="Baker D."/>
            <person name="Gharbi K."/>
            <person name="Hall N."/>
            <person name="Watson M."/>
            <person name="Adriaenssens E.M."/>
            <person name="Foster-Nyarko E."/>
            <person name="Jarju S."/>
            <person name="Secka A."/>
            <person name="Antonio M."/>
            <person name="Oren A."/>
            <person name="Chaudhuri R.R."/>
            <person name="La Ragione R."/>
            <person name="Hildebrand F."/>
            <person name="Pallen M.J."/>
        </authorList>
    </citation>
    <scope>NUCLEOTIDE SEQUENCE</scope>
    <source>
        <strain evidence="11">B1-3475</strain>
    </source>
</reference>
<dbReference type="CDD" id="cd11363">
    <property type="entry name" value="RNase_PH_PNPase_1"/>
    <property type="match status" value="1"/>
</dbReference>
<dbReference type="Gene3D" id="3.30.230.70">
    <property type="entry name" value="GHMP Kinase, N-terminal domain"/>
    <property type="match status" value="2"/>
</dbReference>
<dbReference type="InterPro" id="IPR003029">
    <property type="entry name" value="S1_domain"/>
</dbReference>
<keyword evidence="6 8" id="KW-0460">Magnesium</keyword>
<feature type="domain" description="S1 motif" evidence="10">
    <location>
        <begin position="635"/>
        <end position="704"/>
    </location>
</feature>
<comment type="caution">
    <text evidence="11">The sequence shown here is derived from an EMBL/GenBank/DDBJ whole genome shotgun (WGS) entry which is preliminary data.</text>
</comment>
<dbReference type="InterPro" id="IPR004088">
    <property type="entry name" value="KH_dom_type_1"/>
</dbReference>
<feature type="region of interest" description="Disordered" evidence="9">
    <location>
        <begin position="701"/>
        <end position="799"/>
    </location>
</feature>
<dbReference type="Pfam" id="PF00575">
    <property type="entry name" value="S1"/>
    <property type="match status" value="1"/>
</dbReference>
<keyword evidence="3 8" id="KW-0808">Transferase</keyword>
<dbReference type="InterPro" id="IPR027408">
    <property type="entry name" value="PNPase/RNase_PH_dom_sf"/>
</dbReference>
<dbReference type="Pfam" id="PF03726">
    <property type="entry name" value="PNPase"/>
    <property type="match status" value="1"/>
</dbReference>
<dbReference type="PROSITE" id="PS50126">
    <property type="entry name" value="S1"/>
    <property type="match status" value="1"/>
</dbReference>
<dbReference type="HAMAP" id="MF_01595">
    <property type="entry name" value="PNPase"/>
    <property type="match status" value="1"/>
</dbReference>
<evidence type="ECO:0000313" key="11">
    <source>
        <dbReference type="EMBL" id="MBO8456329.1"/>
    </source>
</evidence>
<comment type="subcellular location">
    <subcellularLocation>
        <location evidence="8">Cytoplasm</location>
    </subcellularLocation>
</comment>
<dbReference type="InterPro" id="IPR012340">
    <property type="entry name" value="NA-bd_OB-fold"/>
</dbReference>
<dbReference type="NCBIfam" id="NF008805">
    <property type="entry name" value="PRK11824.1"/>
    <property type="match status" value="1"/>
</dbReference>
<dbReference type="InterPro" id="IPR015848">
    <property type="entry name" value="PNPase_PH_RNA-bd_bac/org-type"/>
</dbReference>
<dbReference type="PANTHER" id="PTHR11252">
    <property type="entry name" value="POLYRIBONUCLEOTIDE NUCLEOTIDYLTRANSFERASE"/>
    <property type="match status" value="1"/>
</dbReference>
<dbReference type="SMART" id="SM00316">
    <property type="entry name" value="S1"/>
    <property type="match status" value="1"/>
</dbReference>
<keyword evidence="7 8" id="KW-0694">RNA-binding</keyword>
<dbReference type="SUPFAM" id="SSF55666">
    <property type="entry name" value="Ribonuclease PH domain 2-like"/>
    <property type="match status" value="2"/>
</dbReference>
<comment type="function">
    <text evidence="8">Involved in mRNA degradation. Catalyzes the phosphorolysis of single-stranded polyribonucleotides processively in the 3'- to 5'-direction.</text>
</comment>
<feature type="binding site" evidence="8">
    <location>
        <position position="498"/>
    </location>
    <ligand>
        <name>Mg(2+)</name>
        <dbReference type="ChEBI" id="CHEBI:18420"/>
    </ligand>
</feature>
<dbReference type="Gene3D" id="2.40.50.140">
    <property type="entry name" value="Nucleic acid-binding proteins"/>
    <property type="match status" value="1"/>
</dbReference>
<dbReference type="InterPro" id="IPR015847">
    <property type="entry name" value="ExoRNase_PH_dom2"/>
</dbReference>
<evidence type="ECO:0000256" key="5">
    <source>
        <dbReference type="ARBA" id="ARBA00022723"/>
    </source>
</evidence>
<dbReference type="FunFam" id="3.30.230.70:FF:000001">
    <property type="entry name" value="Polyribonucleotide nucleotidyltransferase"/>
    <property type="match status" value="1"/>
</dbReference>
<dbReference type="CDD" id="cd11364">
    <property type="entry name" value="RNase_PH_PNPase_2"/>
    <property type="match status" value="1"/>
</dbReference>
<evidence type="ECO:0000313" key="12">
    <source>
        <dbReference type="Proteomes" id="UP000823617"/>
    </source>
</evidence>
<dbReference type="Gene3D" id="3.30.1370.10">
    <property type="entry name" value="K Homology domain, type 1"/>
    <property type="match status" value="1"/>
</dbReference>
<dbReference type="PIRSF" id="PIRSF005499">
    <property type="entry name" value="PNPase"/>
    <property type="match status" value="1"/>
</dbReference>